<proteinExistence type="predicted"/>
<evidence type="ECO:0000313" key="4">
    <source>
        <dbReference type="Proteomes" id="UP001061958"/>
    </source>
</evidence>
<keyword evidence="4" id="KW-1185">Reference proteome</keyword>
<evidence type="ECO:0000259" key="1">
    <source>
        <dbReference type="Pfam" id="PF09353"/>
    </source>
</evidence>
<comment type="caution">
    <text evidence="3">The sequence shown here is derived from an EMBL/GenBank/DDBJ whole genome shotgun (WGS) entry which is preliminary data.</text>
</comment>
<protein>
    <recommendedName>
        <fullName evidence="1">DUF1995 domain-containing protein</fullName>
    </recommendedName>
</protein>
<dbReference type="EMBL" id="BQMJ01000001">
    <property type="protein sequence ID" value="GJQ08351.1"/>
    <property type="molecule type" value="Genomic_DNA"/>
</dbReference>
<dbReference type="AlphaFoldDB" id="A0A9C7UQG8"/>
<dbReference type="EMBL" id="BQMJ01000024">
    <property type="protein sequence ID" value="GJQ11497.1"/>
    <property type="molecule type" value="Genomic_DNA"/>
</dbReference>
<name>A0A9C7UQG8_9RHOD</name>
<dbReference type="Proteomes" id="UP001061958">
    <property type="component" value="Unassembled WGS sequence"/>
</dbReference>
<evidence type="ECO:0000313" key="3">
    <source>
        <dbReference type="EMBL" id="GJQ11497.1"/>
    </source>
</evidence>
<evidence type="ECO:0000313" key="2">
    <source>
        <dbReference type="EMBL" id="GJQ08351.1"/>
    </source>
</evidence>
<dbReference type="Pfam" id="PF09353">
    <property type="entry name" value="DUF1995"/>
    <property type="match status" value="1"/>
</dbReference>
<gene>
    <name evidence="2" type="ORF">GpartN1_g142.t1</name>
    <name evidence="3" type="ORF">GpartN1_g3288.t1</name>
</gene>
<feature type="domain" description="DUF1995" evidence="1">
    <location>
        <begin position="63"/>
        <end position="259"/>
    </location>
</feature>
<dbReference type="InterPro" id="IPR018962">
    <property type="entry name" value="DUF1995"/>
</dbReference>
<organism evidence="3 4">
    <name type="scientific">Galdieria partita</name>
    <dbReference type="NCBI Taxonomy" id="83374"/>
    <lineage>
        <taxon>Eukaryota</taxon>
        <taxon>Rhodophyta</taxon>
        <taxon>Bangiophyceae</taxon>
        <taxon>Galdieriales</taxon>
        <taxon>Galdieriaceae</taxon>
        <taxon>Galdieria</taxon>
    </lineage>
</organism>
<accession>A0A9C7UQG8</accession>
<dbReference type="OrthoDB" id="7735at2759"/>
<reference evidence="3" key="1">
    <citation type="journal article" date="2022" name="Proc. Natl. Acad. Sci. U.S.A.">
        <title>Life cycle and functional genomics of the unicellular red alga Galdieria for elucidating algal and plant evolution and industrial use.</title>
        <authorList>
            <person name="Hirooka S."/>
            <person name="Itabashi T."/>
            <person name="Ichinose T.M."/>
            <person name="Onuma R."/>
            <person name="Fujiwara T."/>
            <person name="Yamashita S."/>
            <person name="Jong L.W."/>
            <person name="Tomita R."/>
            <person name="Iwane A.H."/>
            <person name="Miyagishima S.Y."/>
        </authorList>
    </citation>
    <scope>NUCLEOTIDE SEQUENCE</scope>
    <source>
        <strain evidence="3">NBRC 102759</strain>
    </source>
</reference>
<reference evidence="3" key="2">
    <citation type="submission" date="2022-01" db="EMBL/GenBank/DDBJ databases">
        <authorList>
            <person name="Hirooka S."/>
            <person name="Miyagishima S.Y."/>
        </authorList>
    </citation>
    <scope>NUCLEOTIDE SEQUENCE</scope>
    <source>
        <strain evidence="3">NBRC 102759</strain>
    </source>
</reference>
<sequence length="303" mass="35488">MSFSFQSLISYNSAILCCFIDKKRLDSLKSSKICRSKLFESFPQCSSLKHGIYCQHPEFPMYIREAALESSGSVMSAILSNWRRVRVDILKREFVEYSPHFSRDNLFILVRFITDAIKKVQKKPLQIIFPNIALAARARNYFGAETIADISINSLENIEWKHNTRCIILVMPFLSDENDQWNNISSMILQKSLFCVLLNPQSRDNTEIERFPNFSFQHYNGWKDYESVYFLHSFVLVDTCGSPIEVVVYKKHPFGCKVYFRPQMTLKSSSCEWNIVEWNQSFASLPKIEEIVQLIYDKYTHQQ</sequence>